<sequence length="120" mass="13871">MVLNIMRYQLPYIEYDLFKNYIAENLCVKKDVPDNNCQGHCFLEKQINRASEMENALNNPVKEKQIQWNTNDYIKTDALLQMSVLFIKIQLPSLAVIHITKMGMDVPCPPPKNASQWANA</sequence>
<proteinExistence type="predicted"/>
<reference evidence="1 2" key="1">
    <citation type="submission" date="2019-03" db="EMBL/GenBank/DDBJ databases">
        <title>Single cell metagenomics reveals metabolic interactions within the superorganism composed of flagellate Streblomastix strix and complex community of Bacteroidetes bacteria on its surface.</title>
        <authorList>
            <person name="Treitli S.C."/>
            <person name="Kolisko M."/>
            <person name="Husnik F."/>
            <person name="Keeling P."/>
            <person name="Hampl V."/>
        </authorList>
    </citation>
    <scope>NUCLEOTIDE SEQUENCE [LARGE SCALE GENOMIC DNA]</scope>
    <source>
        <strain evidence="1">St1</strain>
    </source>
</reference>
<dbReference type="EMBL" id="SNRX01000076">
    <property type="protein sequence ID" value="KAA6300481.1"/>
    <property type="molecule type" value="Genomic_DNA"/>
</dbReference>
<protein>
    <submittedName>
        <fullName evidence="1">Uncharacterized protein</fullName>
    </submittedName>
</protein>
<organism evidence="1 2">
    <name type="scientific">Candidatus Ordinivivax streblomastigis</name>
    <dbReference type="NCBI Taxonomy" id="2540710"/>
    <lineage>
        <taxon>Bacteria</taxon>
        <taxon>Pseudomonadati</taxon>
        <taxon>Bacteroidota</taxon>
        <taxon>Bacteroidia</taxon>
        <taxon>Bacteroidales</taxon>
        <taxon>Candidatus Ordinivivax</taxon>
    </lineage>
</organism>
<dbReference type="Proteomes" id="UP000324575">
    <property type="component" value="Unassembled WGS sequence"/>
</dbReference>
<evidence type="ECO:0000313" key="1">
    <source>
        <dbReference type="EMBL" id="KAA6300481.1"/>
    </source>
</evidence>
<comment type="caution">
    <text evidence="1">The sequence shown here is derived from an EMBL/GenBank/DDBJ whole genome shotgun (WGS) entry which is preliminary data.</text>
</comment>
<accession>A0A5M8NTU5</accession>
<dbReference type="AlphaFoldDB" id="A0A5M8NTU5"/>
<evidence type="ECO:0000313" key="2">
    <source>
        <dbReference type="Proteomes" id="UP000324575"/>
    </source>
</evidence>
<name>A0A5M8NTU5_9BACT</name>
<gene>
    <name evidence="1" type="ORF">EZS26_003371</name>
</gene>